<dbReference type="InterPro" id="IPR024036">
    <property type="entry name" value="tRNA-dHydroUridine_Synthase_C"/>
</dbReference>
<dbReference type="CDD" id="cd02801">
    <property type="entry name" value="DUS_like_FMN"/>
    <property type="match status" value="1"/>
</dbReference>
<dbReference type="GO" id="GO:0017150">
    <property type="term" value="F:tRNA dihydrouridine synthase activity"/>
    <property type="evidence" value="ECO:0007669"/>
    <property type="project" value="TreeGrafter"/>
</dbReference>
<dbReference type="GO" id="GO:0003723">
    <property type="term" value="F:RNA binding"/>
    <property type="evidence" value="ECO:0007669"/>
    <property type="project" value="TreeGrafter"/>
</dbReference>
<reference evidence="3" key="1">
    <citation type="submission" date="2016-01" db="EMBL/GenBank/DDBJ databases">
        <authorList>
            <person name="Mitreva M."/>
            <person name="Pepin K.H."/>
            <person name="Mihindukulasuriya K.A."/>
            <person name="Fulton R."/>
            <person name="Fronick C."/>
            <person name="O'Laughlin M."/>
            <person name="Miner T."/>
            <person name="Herter B."/>
            <person name="Rosa B.A."/>
            <person name="Cordes M."/>
            <person name="Tomlinson C."/>
            <person name="Wollam A."/>
            <person name="Palsikar V.B."/>
            <person name="Mardis E.R."/>
            <person name="Wilson R.K."/>
        </authorList>
    </citation>
    <scope>NUCLEOTIDE SEQUENCE [LARGE SCALE GENOMIC DNA]</scope>
    <source>
        <strain evidence="3">DNF00019</strain>
    </source>
</reference>
<evidence type="ECO:0000313" key="2">
    <source>
        <dbReference type="EMBL" id="KXB33834.1"/>
    </source>
</evidence>
<organism evidence="2 3">
    <name type="scientific">Atopobium deltae</name>
    <dbReference type="NCBI Taxonomy" id="1393034"/>
    <lineage>
        <taxon>Bacteria</taxon>
        <taxon>Bacillati</taxon>
        <taxon>Actinomycetota</taxon>
        <taxon>Coriobacteriia</taxon>
        <taxon>Coriobacteriales</taxon>
        <taxon>Atopobiaceae</taxon>
        <taxon>Atopobium</taxon>
    </lineage>
</organism>
<keyword evidence="3" id="KW-1185">Reference proteome</keyword>
<dbReference type="InterPro" id="IPR035587">
    <property type="entry name" value="DUS-like_FMN-bd"/>
</dbReference>
<gene>
    <name evidence="2" type="ORF">HMPREF3192_01063</name>
</gene>
<dbReference type="SUPFAM" id="SSF51395">
    <property type="entry name" value="FMN-linked oxidoreductases"/>
    <property type="match status" value="1"/>
</dbReference>
<proteinExistence type="predicted"/>
<dbReference type="AlphaFoldDB" id="A0A133XSB2"/>
<dbReference type="Proteomes" id="UP000070675">
    <property type="component" value="Unassembled WGS sequence"/>
</dbReference>
<dbReference type="EMBL" id="LSCR01000029">
    <property type="protein sequence ID" value="KXB33834.1"/>
    <property type="molecule type" value="Genomic_DNA"/>
</dbReference>
<sequence length="397" mass="42289">MMTSMSTKTPAEASVATDLASAIASDAASDVTLDTVQTLLQHYAPTAGLASTIAATPAGASIGERLRKNPFVLAPMAGVSNAAYRLMARAGGAAWATTEMVSVAGLHFESKKTWELVLPDAAEPDIVVQLFGSKPSQFAEAAEAISQRLGSRLLALDINMACPVPKVTRKGEGSALLSDAPLACDIVRAVREHTSVEVTAKIRLGRTPDVFVACEFAQQLEDAGIAALGVHGRFASQLYRGQSDWQAVDKVARSVTLPVIASGDIFTANATFDMLNKTACAGCYIARGSYGNPWIFADARSLLRAQQSSSVQQDDSVAQAQQPPEHPLRSRLAAFELHIRLLQATGAPLVCARSLAAWYLRGIPQAASYRQQAVQCTTQEQYLDLLDTIRKECCDHA</sequence>
<dbReference type="STRING" id="1393034.HMPREF3192_01063"/>
<dbReference type="PANTHER" id="PTHR45846:SF1">
    <property type="entry name" value="TRNA-DIHYDROURIDINE(47) SYNTHASE [NAD(P)(+)]-LIKE"/>
    <property type="match status" value="1"/>
</dbReference>
<protein>
    <submittedName>
        <fullName evidence="2">TIM-barrel protein, nifR3 family</fullName>
    </submittedName>
</protein>
<feature type="domain" description="DUS-like FMN-binding" evidence="1">
    <location>
        <begin position="73"/>
        <end position="390"/>
    </location>
</feature>
<accession>A0A133XSB2</accession>
<name>A0A133XSB2_9ACTN</name>
<dbReference type="Gene3D" id="1.10.1200.80">
    <property type="entry name" value="Putative flavin oxidoreducatase, domain 2"/>
    <property type="match status" value="1"/>
</dbReference>
<comment type="caution">
    <text evidence="2">The sequence shown here is derived from an EMBL/GenBank/DDBJ whole genome shotgun (WGS) entry which is preliminary data.</text>
</comment>
<dbReference type="Gene3D" id="3.20.20.70">
    <property type="entry name" value="Aldolase class I"/>
    <property type="match status" value="1"/>
</dbReference>
<evidence type="ECO:0000259" key="1">
    <source>
        <dbReference type="Pfam" id="PF01207"/>
    </source>
</evidence>
<evidence type="ECO:0000313" key="3">
    <source>
        <dbReference type="Proteomes" id="UP000070675"/>
    </source>
</evidence>
<dbReference type="PANTHER" id="PTHR45846">
    <property type="entry name" value="TRNA-DIHYDROURIDINE(47) SYNTHASE [NAD(P)(+)]-LIKE"/>
    <property type="match status" value="1"/>
</dbReference>
<dbReference type="PATRIC" id="fig|1393034.3.peg.1030"/>
<dbReference type="InterPro" id="IPR013785">
    <property type="entry name" value="Aldolase_TIM"/>
</dbReference>
<dbReference type="Pfam" id="PF01207">
    <property type="entry name" value="Dus"/>
    <property type="match status" value="1"/>
</dbReference>